<accession>A0A4U0XZZ3</accession>
<evidence type="ECO:0000313" key="2">
    <source>
        <dbReference type="Proteomes" id="UP000308768"/>
    </source>
</evidence>
<gene>
    <name evidence="1" type="ORF">B0A49_00174</name>
</gene>
<dbReference type="OrthoDB" id="5413827at2759"/>
<dbReference type="STRING" id="331657.A0A4U0XZZ3"/>
<comment type="caution">
    <text evidence="1">The sequence shown here is derived from an EMBL/GenBank/DDBJ whole genome shotgun (WGS) entry which is preliminary data.</text>
</comment>
<dbReference type="Proteomes" id="UP000308768">
    <property type="component" value="Unassembled WGS sequence"/>
</dbReference>
<organism evidence="1 2">
    <name type="scientific">Cryomyces minteri</name>
    <dbReference type="NCBI Taxonomy" id="331657"/>
    <lineage>
        <taxon>Eukaryota</taxon>
        <taxon>Fungi</taxon>
        <taxon>Dikarya</taxon>
        <taxon>Ascomycota</taxon>
        <taxon>Pezizomycotina</taxon>
        <taxon>Dothideomycetes</taxon>
        <taxon>Dothideomycetes incertae sedis</taxon>
        <taxon>Cryomyces</taxon>
    </lineage>
</organism>
<keyword evidence="2" id="KW-1185">Reference proteome</keyword>
<protein>
    <submittedName>
        <fullName evidence="1">Uncharacterized protein</fullName>
    </submittedName>
</protein>
<proteinExistence type="predicted"/>
<name>A0A4U0XZZ3_9PEZI</name>
<evidence type="ECO:0000313" key="1">
    <source>
        <dbReference type="EMBL" id="TKA82036.1"/>
    </source>
</evidence>
<dbReference type="EMBL" id="NAJN01000008">
    <property type="protein sequence ID" value="TKA82036.1"/>
    <property type="molecule type" value="Genomic_DNA"/>
</dbReference>
<dbReference type="AlphaFoldDB" id="A0A4U0XZZ3"/>
<reference evidence="1 2" key="1">
    <citation type="submission" date="2017-03" db="EMBL/GenBank/DDBJ databases">
        <title>Genomes of endolithic fungi from Antarctica.</title>
        <authorList>
            <person name="Coleine C."/>
            <person name="Masonjones S."/>
            <person name="Stajich J.E."/>
        </authorList>
    </citation>
    <scope>NUCLEOTIDE SEQUENCE [LARGE SCALE GENOMIC DNA]</scope>
    <source>
        <strain evidence="1 2">CCFEE 5187</strain>
    </source>
</reference>
<sequence length="137" mass="15805">MHESWLGYPFGVADLNLDSLTIVPHCPDTHYDAYAEVANLSQTHTLAHILAETLAKPRYGLKQVKRILVLNDNSFSEDLFQLVYRSTVYRLWKRGDSGMRFYEYEGGKGFEVVLEGLDGRRLRTIDEEIKRLIKTPD</sequence>